<reference evidence="10 11" key="1">
    <citation type="journal article" date="2015" name="Nature">
        <title>rRNA introns, odd ribosomes, and small enigmatic genomes across a large radiation of phyla.</title>
        <authorList>
            <person name="Brown C.T."/>
            <person name="Hug L.A."/>
            <person name="Thomas B.C."/>
            <person name="Sharon I."/>
            <person name="Castelle C.J."/>
            <person name="Singh A."/>
            <person name="Wilkins M.J."/>
            <person name="Williams K.H."/>
            <person name="Banfield J.F."/>
        </authorList>
    </citation>
    <scope>NUCLEOTIDE SEQUENCE [LARGE SCALE GENOMIC DNA]</scope>
</reference>
<sequence length="510" mass="57637">MKKFWNDWKWVILAGIAIFLLGITLRLTNLTILPVFADEAIYIRWAQVMANEPTLRFLPLSDGKQPLFMWVLMFIVRKLSNPLFAGRLLSAASGIGTLIGIFFTSFYIFKSKKVALISSFFWAISPFSVFFDRMALVDSMLTFFGIWTLLLGLVTAKTLRLDMAMLTGFALGASSLTKSPAAFFAALLVLNVVFAKKLKDKIRYFGLLSVTYVIALLMYNIQRLGPNFHLIYSRSQDYIFPLSKILSNPLDPIIYNFPSAISWIWAMGPTLILIFGIAGAVFNLRKYWKEVSILFIWFLAPLVYESMFAKTFTARYILFLLPSFYILAGSIFLFGKKWVNSLLMLGLIVFTVQALSFDYRLLTDPMTAPLPRRERMGYLEEWTSGIGITQVADFIKTQTKDLPVGKQVVVGTEGYFGTLPDGLQIYLTDVPKVTVIGVGVNITEIPDSLIESKEFGNKTYLVINNSRLRANPDELNLKLIASYSKGLRHPGTSEYVDNGPQEVLYLFEVN</sequence>
<evidence type="ECO:0000256" key="7">
    <source>
        <dbReference type="ARBA" id="ARBA00023136"/>
    </source>
</evidence>
<keyword evidence="4" id="KW-0808">Transferase</keyword>
<feature type="domain" description="Glycosyltransferase RgtA/B/C/D-like" evidence="9">
    <location>
        <begin position="66"/>
        <end position="215"/>
    </location>
</feature>
<keyword evidence="7 8" id="KW-0472">Membrane</keyword>
<feature type="transmembrane region" description="Helical" evidence="8">
    <location>
        <begin position="202"/>
        <end position="221"/>
    </location>
</feature>
<comment type="subcellular location">
    <subcellularLocation>
        <location evidence="1">Cell membrane</location>
        <topology evidence="1">Multi-pass membrane protein</topology>
    </subcellularLocation>
</comment>
<keyword evidence="3" id="KW-0328">Glycosyltransferase</keyword>
<gene>
    <name evidence="10" type="ORF">UU12_C0025G0009</name>
</gene>
<dbReference type="InterPro" id="IPR038731">
    <property type="entry name" value="RgtA/B/C-like"/>
</dbReference>
<keyword evidence="5 8" id="KW-0812">Transmembrane</keyword>
<dbReference type="STRING" id="1618563.UU12_C0025G0009"/>
<feature type="transmembrane region" description="Helical" evidence="8">
    <location>
        <begin position="315"/>
        <end position="335"/>
    </location>
</feature>
<evidence type="ECO:0000259" key="9">
    <source>
        <dbReference type="Pfam" id="PF13231"/>
    </source>
</evidence>
<evidence type="ECO:0000256" key="2">
    <source>
        <dbReference type="ARBA" id="ARBA00022475"/>
    </source>
</evidence>
<dbReference type="Proteomes" id="UP000034562">
    <property type="component" value="Unassembled WGS sequence"/>
</dbReference>
<evidence type="ECO:0000256" key="4">
    <source>
        <dbReference type="ARBA" id="ARBA00022679"/>
    </source>
</evidence>
<organism evidence="10 11">
    <name type="scientific">Candidatus Woesebacteria bacterium GW2011_GWA2_40_7b</name>
    <dbReference type="NCBI Taxonomy" id="1618563"/>
    <lineage>
        <taxon>Bacteria</taxon>
        <taxon>Candidatus Woeseibacteriota</taxon>
    </lineage>
</organism>
<dbReference type="GO" id="GO:0009103">
    <property type="term" value="P:lipopolysaccharide biosynthetic process"/>
    <property type="evidence" value="ECO:0007669"/>
    <property type="project" value="UniProtKB-ARBA"/>
</dbReference>
<keyword evidence="2" id="KW-1003">Cell membrane</keyword>
<evidence type="ECO:0000256" key="3">
    <source>
        <dbReference type="ARBA" id="ARBA00022676"/>
    </source>
</evidence>
<evidence type="ECO:0000256" key="1">
    <source>
        <dbReference type="ARBA" id="ARBA00004651"/>
    </source>
</evidence>
<dbReference type="AlphaFoldDB" id="A0A0G0VDZ8"/>
<accession>A0A0G0VDZ8</accession>
<comment type="caution">
    <text evidence="10">The sequence shown here is derived from an EMBL/GenBank/DDBJ whole genome shotgun (WGS) entry which is preliminary data.</text>
</comment>
<protein>
    <recommendedName>
        <fullName evidence="9">Glycosyltransferase RgtA/B/C/D-like domain-containing protein</fullName>
    </recommendedName>
</protein>
<feature type="transmembrane region" description="Helical" evidence="8">
    <location>
        <begin position="179"/>
        <end position="195"/>
    </location>
</feature>
<dbReference type="EMBL" id="LBZK01000025">
    <property type="protein sequence ID" value="KKR70270.1"/>
    <property type="molecule type" value="Genomic_DNA"/>
</dbReference>
<name>A0A0G0VDZ8_9BACT</name>
<keyword evidence="6 8" id="KW-1133">Transmembrane helix</keyword>
<proteinExistence type="predicted"/>
<evidence type="ECO:0000313" key="10">
    <source>
        <dbReference type="EMBL" id="KKR70270.1"/>
    </source>
</evidence>
<dbReference type="PANTHER" id="PTHR33908">
    <property type="entry name" value="MANNOSYLTRANSFERASE YKCB-RELATED"/>
    <property type="match status" value="1"/>
</dbReference>
<evidence type="ECO:0000313" key="11">
    <source>
        <dbReference type="Proteomes" id="UP000034562"/>
    </source>
</evidence>
<evidence type="ECO:0000256" key="6">
    <source>
        <dbReference type="ARBA" id="ARBA00022989"/>
    </source>
</evidence>
<feature type="transmembrane region" description="Helical" evidence="8">
    <location>
        <begin position="342"/>
        <end position="362"/>
    </location>
</feature>
<dbReference type="GO" id="GO:0016763">
    <property type="term" value="F:pentosyltransferase activity"/>
    <property type="evidence" value="ECO:0007669"/>
    <property type="project" value="TreeGrafter"/>
</dbReference>
<evidence type="ECO:0000256" key="8">
    <source>
        <dbReference type="SAM" id="Phobius"/>
    </source>
</evidence>
<feature type="transmembrane region" description="Helical" evidence="8">
    <location>
        <begin position="140"/>
        <end position="159"/>
    </location>
</feature>
<dbReference type="InterPro" id="IPR050297">
    <property type="entry name" value="LipidA_mod_glycosyltrf_83"/>
</dbReference>
<evidence type="ECO:0000256" key="5">
    <source>
        <dbReference type="ARBA" id="ARBA00022692"/>
    </source>
</evidence>
<feature type="transmembrane region" description="Helical" evidence="8">
    <location>
        <begin position="291"/>
        <end position="309"/>
    </location>
</feature>
<feature type="transmembrane region" description="Helical" evidence="8">
    <location>
        <begin position="114"/>
        <end position="131"/>
    </location>
</feature>
<dbReference type="Pfam" id="PF13231">
    <property type="entry name" value="PMT_2"/>
    <property type="match status" value="1"/>
</dbReference>
<feature type="transmembrane region" description="Helical" evidence="8">
    <location>
        <begin position="12"/>
        <end position="37"/>
    </location>
</feature>
<feature type="transmembrane region" description="Helical" evidence="8">
    <location>
        <begin position="88"/>
        <end position="108"/>
    </location>
</feature>
<dbReference type="PANTHER" id="PTHR33908:SF11">
    <property type="entry name" value="MEMBRANE PROTEIN"/>
    <property type="match status" value="1"/>
</dbReference>
<dbReference type="GO" id="GO:0005886">
    <property type="term" value="C:plasma membrane"/>
    <property type="evidence" value="ECO:0007669"/>
    <property type="project" value="UniProtKB-SubCell"/>
</dbReference>
<feature type="transmembrane region" description="Helical" evidence="8">
    <location>
        <begin position="260"/>
        <end position="284"/>
    </location>
</feature>